<dbReference type="GO" id="GO:0009086">
    <property type="term" value="P:methionine biosynthetic process"/>
    <property type="evidence" value="ECO:0007669"/>
    <property type="project" value="TreeGrafter"/>
</dbReference>
<dbReference type="InterPro" id="IPR003726">
    <property type="entry name" value="HCY_dom"/>
</dbReference>
<dbReference type="InterPro" id="IPR036589">
    <property type="entry name" value="HCY_dom_sf"/>
</dbReference>
<comment type="caution">
    <text evidence="7">The sequence shown here is derived from an EMBL/GenBank/DDBJ whole genome shotgun (WGS) entry which is preliminary data.</text>
</comment>
<keyword evidence="1 5" id="KW-0489">Methyltransferase</keyword>
<keyword evidence="4 5" id="KW-0862">Zinc</keyword>
<dbReference type="EMBL" id="JAACJK010000219">
    <property type="protein sequence ID" value="KAF5317107.1"/>
    <property type="molecule type" value="Genomic_DNA"/>
</dbReference>
<dbReference type="PROSITE" id="PS50970">
    <property type="entry name" value="HCY"/>
    <property type="match status" value="1"/>
</dbReference>
<dbReference type="OrthoDB" id="261426at2759"/>
<keyword evidence="8" id="KW-1185">Reference proteome</keyword>
<gene>
    <name evidence="7" type="ORF">D9611_003774</name>
</gene>
<dbReference type="AlphaFoldDB" id="A0A8H5B7G8"/>
<dbReference type="Pfam" id="PF02574">
    <property type="entry name" value="S-methyl_trans"/>
    <property type="match status" value="1"/>
</dbReference>
<accession>A0A8H5B7G8</accession>
<feature type="binding site" evidence="5">
    <location>
        <position position="340"/>
    </location>
    <ligand>
        <name>Zn(2+)</name>
        <dbReference type="ChEBI" id="CHEBI:29105"/>
    </ligand>
</feature>
<evidence type="ECO:0000256" key="4">
    <source>
        <dbReference type="ARBA" id="ARBA00022833"/>
    </source>
</evidence>
<dbReference type="PANTHER" id="PTHR46015:SF1">
    <property type="entry name" value="HOMOCYSTEINE S-METHYLTRANSFERASE-LIKE ISOFORM 1"/>
    <property type="match status" value="1"/>
</dbReference>
<dbReference type="GO" id="GO:0033528">
    <property type="term" value="P:S-methylmethionine cycle"/>
    <property type="evidence" value="ECO:0007669"/>
    <property type="project" value="TreeGrafter"/>
</dbReference>
<protein>
    <recommendedName>
        <fullName evidence="6">Hcy-binding domain-containing protein</fullName>
    </recommendedName>
</protein>
<organism evidence="7 8">
    <name type="scientific">Ephemerocybe angulata</name>
    <dbReference type="NCBI Taxonomy" id="980116"/>
    <lineage>
        <taxon>Eukaryota</taxon>
        <taxon>Fungi</taxon>
        <taxon>Dikarya</taxon>
        <taxon>Basidiomycota</taxon>
        <taxon>Agaricomycotina</taxon>
        <taxon>Agaricomycetes</taxon>
        <taxon>Agaricomycetidae</taxon>
        <taxon>Agaricales</taxon>
        <taxon>Agaricineae</taxon>
        <taxon>Psathyrellaceae</taxon>
        <taxon>Ephemerocybe</taxon>
    </lineage>
</organism>
<dbReference type="Proteomes" id="UP000541558">
    <property type="component" value="Unassembled WGS sequence"/>
</dbReference>
<feature type="domain" description="Hcy-binding" evidence="6">
    <location>
        <begin position="1"/>
        <end position="355"/>
    </location>
</feature>
<dbReference type="InterPro" id="IPR051486">
    <property type="entry name" value="Hcy_S-methyltransferase"/>
</dbReference>
<evidence type="ECO:0000256" key="2">
    <source>
        <dbReference type="ARBA" id="ARBA00022679"/>
    </source>
</evidence>
<evidence type="ECO:0000256" key="1">
    <source>
        <dbReference type="ARBA" id="ARBA00022603"/>
    </source>
</evidence>
<feature type="binding site" evidence="5">
    <location>
        <position position="261"/>
    </location>
    <ligand>
        <name>Zn(2+)</name>
        <dbReference type="ChEBI" id="CHEBI:29105"/>
    </ligand>
</feature>
<dbReference type="GO" id="GO:0046872">
    <property type="term" value="F:metal ion binding"/>
    <property type="evidence" value="ECO:0007669"/>
    <property type="project" value="UniProtKB-KW"/>
</dbReference>
<evidence type="ECO:0000259" key="6">
    <source>
        <dbReference type="PROSITE" id="PS50970"/>
    </source>
</evidence>
<dbReference type="GO" id="GO:0032259">
    <property type="term" value="P:methylation"/>
    <property type="evidence" value="ECO:0007669"/>
    <property type="project" value="UniProtKB-KW"/>
</dbReference>
<dbReference type="GO" id="GO:0008898">
    <property type="term" value="F:S-adenosylmethionine-homocysteine S-methyltransferase activity"/>
    <property type="evidence" value="ECO:0007669"/>
    <property type="project" value="TreeGrafter"/>
</dbReference>
<dbReference type="SUPFAM" id="SSF82282">
    <property type="entry name" value="Homocysteine S-methyltransferase"/>
    <property type="match status" value="1"/>
</dbReference>
<dbReference type="Gene3D" id="3.20.20.330">
    <property type="entry name" value="Homocysteine-binding-like domain"/>
    <property type="match status" value="1"/>
</dbReference>
<proteinExistence type="predicted"/>
<evidence type="ECO:0000256" key="5">
    <source>
        <dbReference type="PROSITE-ProRule" id="PRU00333"/>
    </source>
</evidence>
<comment type="cofactor">
    <cofactor evidence="5">
        <name>Zn(2+)</name>
        <dbReference type="ChEBI" id="CHEBI:29105"/>
    </cofactor>
</comment>
<evidence type="ECO:0000313" key="8">
    <source>
        <dbReference type="Proteomes" id="UP000541558"/>
    </source>
</evidence>
<name>A0A8H5B7G8_9AGAR</name>
<reference evidence="7 8" key="1">
    <citation type="journal article" date="2020" name="ISME J.">
        <title>Uncovering the hidden diversity of litter-decomposition mechanisms in mushroom-forming fungi.</title>
        <authorList>
            <person name="Floudas D."/>
            <person name="Bentzer J."/>
            <person name="Ahren D."/>
            <person name="Johansson T."/>
            <person name="Persson P."/>
            <person name="Tunlid A."/>
        </authorList>
    </citation>
    <scope>NUCLEOTIDE SEQUENCE [LARGE SCALE GENOMIC DNA]</scope>
    <source>
        <strain evidence="7 8">CBS 175.51</strain>
    </source>
</reference>
<feature type="binding site" evidence="5">
    <location>
        <position position="341"/>
    </location>
    <ligand>
        <name>Zn(2+)</name>
        <dbReference type="ChEBI" id="CHEBI:29105"/>
    </ligand>
</feature>
<dbReference type="PANTHER" id="PTHR46015">
    <property type="entry name" value="ZGC:172121"/>
    <property type="match status" value="1"/>
</dbReference>
<keyword evidence="2 5" id="KW-0808">Transferase</keyword>
<evidence type="ECO:0000313" key="7">
    <source>
        <dbReference type="EMBL" id="KAF5317107.1"/>
    </source>
</evidence>
<sequence>MAMTTKVTILDGGLGTALEHELGTDVSESPLWSTRAVINSDQTIVNAHRLFIRAGAKIIETATYQASVPNLVAAGLSLNDAKETKHKAVKLVQQAKALYPETSGSVRIALSLGPFGATLRPTQEFLGYYPPPYGPKAFSELGPNTRSFSNPEEEQEAINALAMFHLDRLLAYHSDPATWNSIDYIAFETVLLKREVKSIRRAILLLSEYLAQTGESLPFSKPWWISFVCPDEASSLENLALEAVDSGSEKLPVPSGIGINCTSLERLPSLIADLTRTIPRVVSSSMSLVLYPNGGEYDTANQSWAPRNDGDIGRWASKFADLLHTVVRDGHWKNVIAGGCCRTNYLHIEGLNQATKNLQQSASLDTTRRI</sequence>
<evidence type="ECO:0000256" key="3">
    <source>
        <dbReference type="ARBA" id="ARBA00022723"/>
    </source>
</evidence>
<keyword evidence="3 5" id="KW-0479">Metal-binding</keyword>